<dbReference type="Pfam" id="PF07250">
    <property type="entry name" value="Glyoxal_oxid_N"/>
    <property type="match status" value="3"/>
</dbReference>
<feature type="chain" id="PRO_5020027968" evidence="6">
    <location>
        <begin position="24"/>
        <end position="1663"/>
    </location>
</feature>
<evidence type="ECO:0000256" key="4">
    <source>
        <dbReference type="ARBA" id="ARBA00023274"/>
    </source>
</evidence>
<sequence>MNTIMILIPIPFILSSLFPCFQTQILPSSPFANQGQWQLLHPTIGISPMHMQLLHNDKVIMFDRTDFGHSYLPLSNGRCRVDPSDIALKLDCSAHSVLYDVVTNTLRPLMIQTDTWCSSGSVLPNGTLIQTGGYNDGDRTIRMFTPCFDQTCDWVEFPRSLSQRRWYATNQILPDARVVVVGGRRQFNYEFLPNNNIPSSIPLNFLQRTTDESENNLYPFVHLLPDGNLFIFANTKSVLFDYKQNSVIKEFPPIPGEDPRNYPSSGSSVLLPLDENLAPLQAEVVVCGGAPRGSFESAVRGAFMQALATCGRLRLSDSNPNWVMEKMPMPRAMGDMLLLPDGNVVIINGVGAGTAGWEHSREPVFTPVIFRPSETVNRFSIMAPAARPRLYHSSAVLLKDGRVLVGGSNPHVFYNFTGVEYPTDLSLEAFSPPYLAPEFNPVRPTIRYVTNNNVLGFRVFCYVTFTVADFGSASDVSIRIVAPSFTTHSFGQNQRMVVLKLRGVTYVGGEAYYATVVGPSTAEIAPPGYYMLFVVHKGVPSSDVYKRQVLPNGTLIQTGGYNDGDRTIRMFTPCFDQTCDWVEFPRSLSQRRWYATNQILPDARVVVVGGRRQFNYEFLPNNNIPSSIPLNFLQRTTDESENNLYPFVHLLPDGNLFIFANTKSVLFDYKQNSVIKEFPPIPGEDPRNYPSSGSSVLLPLDENLAPLQAEVVVCGGAPRGSFESAVRGAFMQALATCGRLRLSDSNPNWVMEKMPMPRAMGDMLLLPDGNVVIINGVGAGTAGWEHSREPVFTPVIFRPSETVNRFSIMAPAARPRLYHSSAVLLKDGRVLVGGSNPHVFYNFTGVEYPTDLSLEAFSPPYLAPEFNPVRPTIRYVTNNNVLGFRVFCYVTFTVADFGSASDVSIRIVAPSFTTHSFGQNQRMVVLKLRGVTYVGGEAYYATVVGPSTAEIAPPGYYMLFVVHKGVPSSDVYKRQVLPNGTLIQTGGYNDGDRTIRMFTPCFDQTCDWVEFPRSLSQRRWYATNQILPDARVVVVGGRRQFNYEFLPNNNIPSSIPLNFLQRTTDESENNLYPFVHLLPDGNLFIFANTKSVLFDYKQNSVIKEFPPIPGEDPRNYPSSGSSVLLPLDENLAPLQAEVVVCGGAPRGSFESAVRGAFMQALATCGRLRLSDSNPNWVMEKMPMPRAMGDMLLLPDGNVVIINGVGAGTAGWEHSREPVFTPVIFRPSETVNRFSIMAPAARPRLYHSSAVLLKDGRVLVGGSNPHVFYNFTGVEYPTDLSLEAFSPPYLAPEFNPVRPTIRYVTNNNVLGFRVFCYVTFTVADFGSASDVSIRIVAPSFTTHSFGQNQRMVVLKLRGVTYVGGEAYYATVVGPSTAEIAPPGYYMLFVVHKGVPSSDVYKRQVLPNGTLIQTGGYNDGTEAYNGAVAFLQLESSFRPQLSKYPKSKRGIGPGSLKTGAKQGYRPRTSKTRSQKAVGQSSFRPQFSKYPKSKRGIGPGSLKTGAKQWNRPRSSKTRSQKVVGLKHELEVCVQVQGLSIKCARVGDVEIPNNKRIEYSLQYIHGVGRSRARQILCDISMDNKLTKELTQEEIITLKDEVSRYMIEGDLRRFNAIDIKRLKDSQCYRGIRHIQGLPCRGQRTKNNCRTLKGKKVAIAGVGKLVYYH</sequence>
<dbReference type="GO" id="GO:0006412">
    <property type="term" value="P:translation"/>
    <property type="evidence" value="ECO:0007669"/>
    <property type="project" value="InterPro"/>
</dbReference>
<feature type="domain" description="Galactose oxidase-like Early set" evidence="8">
    <location>
        <begin position="870"/>
        <end position="969"/>
    </location>
</feature>
<evidence type="ECO:0000259" key="7">
    <source>
        <dbReference type="Pfam" id="PF07250"/>
    </source>
</evidence>
<feature type="domain" description="Glyoxal oxidase N-terminal" evidence="7">
    <location>
        <begin position="975"/>
        <end position="1288"/>
    </location>
</feature>
<proteinExistence type="inferred from homology"/>
<dbReference type="InterPro" id="IPR011043">
    <property type="entry name" value="Gal_Oxase/kelch_b-propeller"/>
</dbReference>
<dbReference type="InterPro" id="IPR010979">
    <property type="entry name" value="Ribosomal_uS13-like_H2TH"/>
</dbReference>
<dbReference type="InterPro" id="IPR037293">
    <property type="entry name" value="Gal_Oxidase_central_sf"/>
</dbReference>
<organism evidence="9 10">
    <name type="scientific">Vigna unguiculata</name>
    <name type="common">Cowpea</name>
    <dbReference type="NCBI Taxonomy" id="3917"/>
    <lineage>
        <taxon>Eukaryota</taxon>
        <taxon>Viridiplantae</taxon>
        <taxon>Streptophyta</taxon>
        <taxon>Embryophyta</taxon>
        <taxon>Tracheophyta</taxon>
        <taxon>Spermatophyta</taxon>
        <taxon>Magnoliopsida</taxon>
        <taxon>eudicotyledons</taxon>
        <taxon>Gunneridae</taxon>
        <taxon>Pentapetalae</taxon>
        <taxon>rosids</taxon>
        <taxon>fabids</taxon>
        <taxon>Fabales</taxon>
        <taxon>Fabaceae</taxon>
        <taxon>Papilionoideae</taxon>
        <taxon>50 kb inversion clade</taxon>
        <taxon>NPAAA clade</taxon>
        <taxon>indigoferoid/millettioid clade</taxon>
        <taxon>Phaseoleae</taxon>
        <taxon>Vigna</taxon>
    </lineage>
</organism>
<feature type="region of interest" description="Disordered" evidence="5">
    <location>
        <begin position="1441"/>
        <end position="1517"/>
    </location>
</feature>
<dbReference type="CDD" id="cd02851">
    <property type="entry name" value="E_set_GO_C"/>
    <property type="match status" value="3"/>
</dbReference>
<evidence type="ECO:0000256" key="2">
    <source>
        <dbReference type="ARBA" id="ARBA00022729"/>
    </source>
</evidence>
<dbReference type="Proteomes" id="UP000501690">
    <property type="component" value="Linkage Group LG1"/>
</dbReference>
<dbReference type="PANTHER" id="PTHR32208">
    <property type="entry name" value="SECRETED PROTEIN-RELATED"/>
    <property type="match status" value="1"/>
</dbReference>
<evidence type="ECO:0000256" key="6">
    <source>
        <dbReference type="SAM" id="SignalP"/>
    </source>
</evidence>
<dbReference type="GO" id="GO:0005840">
    <property type="term" value="C:ribosome"/>
    <property type="evidence" value="ECO:0007669"/>
    <property type="project" value="UniProtKB-KW"/>
</dbReference>
<dbReference type="Gene3D" id="2.130.10.80">
    <property type="entry name" value="Galactose oxidase/kelch, beta-propeller"/>
    <property type="match status" value="3"/>
</dbReference>
<name>A0A4D6KMH1_VIGUN</name>
<dbReference type="GO" id="GO:0003723">
    <property type="term" value="F:RNA binding"/>
    <property type="evidence" value="ECO:0007669"/>
    <property type="project" value="InterPro"/>
</dbReference>
<evidence type="ECO:0000256" key="3">
    <source>
        <dbReference type="ARBA" id="ARBA00022980"/>
    </source>
</evidence>
<dbReference type="HAMAP" id="MF_01315">
    <property type="entry name" value="Ribosomal_uS13"/>
    <property type="match status" value="1"/>
</dbReference>
<dbReference type="Gene3D" id="1.10.8.50">
    <property type="match status" value="1"/>
</dbReference>
<feature type="signal peptide" evidence="6">
    <location>
        <begin position="1"/>
        <end position="23"/>
    </location>
</feature>
<dbReference type="SUPFAM" id="SSF81296">
    <property type="entry name" value="E set domains"/>
    <property type="match status" value="3"/>
</dbReference>
<feature type="domain" description="Glyoxal oxidase N-terminal" evidence="7">
    <location>
        <begin position="548"/>
        <end position="861"/>
    </location>
</feature>
<evidence type="ECO:0000259" key="8">
    <source>
        <dbReference type="Pfam" id="PF09118"/>
    </source>
</evidence>
<dbReference type="SUPFAM" id="SSF46946">
    <property type="entry name" value="S13-like H2TH domain"/>
    <property type="match status" value="1"/>
</dbReference>
<dbReference type="PANTHER" id="PTHR32208:SF71">
    <property type="entry name" value="GLYOXAL OXIDASE-RELATED PROTEIN"/>
    <property type="match status" value="1"/>
</dbReference>
<evidence type="ECO:0000313" key="10">
    <source>
        <dbReference type="Proteomes" id="UP000501690"/>
    </source>
</evidence>
<dbReference type="InterPro" id="IPR027437">
    <property type="entry name" value="Rbsml_uS13_C"/>
</dbReference>
<feature type="domain" description="Galactose oxidase-like Early set" evidence="8">
    <location>
        <begin position="1297"/>
        <end position="1396"/>
    </location>
</feature>
<dbReference type="FunFam" id="1.10.8.50:FF:000001">
    <property type="entry name" value="30S ribosomal protein S13"/>
    <property type="match status" value="1"/>
</dbReference>
<comment type="similarity">
    <text evidence="1">Belongs to the universal ribosomal protein uS13 family.</text>
</comment>
<dbReference type="SUPFAM" id="SSF50965">
    <property type="entry name" value="Galactose oxidase, central domain"/>
    <property type="match status" value="3"/>
</dbReference>
<dbReference type="PROSITE" id="PS50159">
    <property type="entry name" value="RIBOSOMAL_S13_2"/>
    <property type="match status" value="1"/>
</dbReference>
<feature type="domain" description="Galactose oxidase-like Early set" evidence="8">
    <location>
        <begin position="443"/>
        <end position="542"/>
    </location>
</feature>
<dbReference type="Gene3D" id="2.60.40.10">
    <property type="entry name" value="Immunoglobulins"/>
    <property type="match status" value="1"/>
</dbReference>
<feature type="domain" description="Glyoxal oxidase N-terminal" evidence="7">
    <location>
        <begin position="49"/>
        <end position="434"/>
    </location>
</feature>
<reference evidence="9 10" key="1">
    <citation type="submission" date="2019-04" db="EMBL/GenBank/DDBJ databases">
        <title>An improved genome assembly and genetic linkage map for asparagus bean, Vigna unguiculata ssp. sesquipedialis.</title>
        <authorList>
            <person name="Xia Q."/>
            <person name="Zhang R."/>
            <person name="Dong Y."/>
        </authorList>
    </citation>
    <scope>NUCLEOTIDE SEQUENCE [LARGE SCALE GENOMIC DNA]</scope>
    <source>
        <tissue evidence="9">Leaf</tissue>
    </source>
</reference>
<dbReference type="InterPro" id="IPR001892">
    <property type="entry name" value="Ribosomal_uS13"/>
</dbReference>
<keyword evidence="10" id="KW-1185">Reference proteome</keyword>
<accession>A0A4D6KMH1</accession>
<dbReference type="InterPro" id="IPR009880">
    <property type="entry name" value="Glyoxal_oxidase_N"/>
</dbReference>
<evidence type="ECO:0000313" key="9">
    <source>
        <dbReference type="EMBL" id="QCD77683.1"/>
    </source>
</evidence>
<dbReference type="InterPro" id="IPR013783">
    <property type="entry name" value="Ig-like_fold"/>
</dbReference>
<dbReference type="PROSITE" id="PS00646">
    <property type="entry name" value="RIBOSOMAL_S13_1"/>
    <property type="match status" value="1"/>
</dbReference>
<evidence type="ECO:0000256" key="1">
    <source>
        <dbReference type="ARBA" id="ARBA00008080"/>
    </source>
</evidence>
<keyword evidence="4" id="KW-0687">Ribonucleoprotein</keyword>
<dbReference type="InterPro" id="IPR018269">
    <property type="entry name" value="Ribosomal_uS13_CS"/>
</dbReference>
<evidence type="ECO:0000256" key="5">
    <source>
        <dbReference type="SAM" id="MobiDB-lite"/>
    </source>
</evidence>
<dbReference type="GO" id="GO:0003735">
    <property type="term" value="F:structural constituent of ribosome"/>
    <property type="evidence" value="ECO:0007669"/>
    <property type="project" value="InterPro"/>
</dbReference>
<keyword evidence="3 9" id="KW-0689">Ribosomal protein</keyword>
<dbReference type="Gene3D" id="4.10.910.10">
    <property type="entry name" value="30s ribosomal protein s13, domain 2"/>
    <property type="match status" value="1"/>
</dbReference>
<dbReference type="Pfam" id="PF09118">
    <property type="entry name" value="GO-like_E_set"/>
    <property type="match status" value="3"/>
</dbReference>
<dbReference type="Pfam" id="PF00416">
    <property type="entry name" value="Ribosomal_S13"/>
    <property type="match status" value="1"/>
</dbReference>
<keyword evidence="2 6" id="KW-0732">Signal</keyword>
<dbReference type="InterPro" id="IPR015202">
    <property type="entry name" value="GO-like_E_set"/>
</dbReference>
<dbReference type="EMBL" id="CP039345">
    <property type="protein sequence ID" value="QCD77683.1"/>
    <property type="molecule type" value="Genomic_DNA"/>
</dbReference>
<protein>
    <submittedName>
        <fullName evidence="9">Small subunit ribosomal protein S13</fullName>
    </submittedName>
</protein>
<dbReference type="InterPro" id="IPR014756">
    <property type="entry name" value="Ig_E-set"/>
</dbReference>
<dbReference type="GO" id="GO:1990904">
    <property type="term" value="C:ribonucleoprotein complex"/>
    <property type="evidence" value="ECO:0007669"/>
    <property type="project" value="UniProtKB-KW"/>
</dbReference>
<gene>
    <name evidence="9" type="ORF">DEO72_LG1g1310</name>
</gene>
<feature type="compositionally biased region" description="Polar residues" evidence="5">
    <location>
        <begin position="1472"/>
        <end position="1482"/>
    </location>
</feature>